<dbReference type="InterPro" id="IPR011642">
    <property type="entry name" value="Gate_dom"/>
</dbReference>
<feature type="transmembrane region" description="Helical" evidence="16">
    <location>
        <begin position="406"/>
        <end position="427"/>
    </location>
</feature>
<dbReference type="PROSITE" id="PS51711">
    <property type="entry name" value="G_FEOB"/>
    <property type="match status" value="1"/>
</dbReference>
<feature type="binding site" evidence="15">
    <location>
        <position position="35"/>
    </location>
    <ligand>
        <name>Mg(2+)</name>
        <dbReference type="ChEBI" id="CHEBI:18420"/>
        <label>2</label>
    </ligand>
</feature>
<evidence type="ECO:0000256" key="4">
    <source>
        <dbReference type="ARBA" id="ARBA00022475"/>
    </source>
</evidence>
<protein>
    <recommendedName>
        <fullName evidence="13 16">Ferrous iron transport protein B</fullName>
    </recommendedName>
</protein>
<feature type="transmembrane region" description="Helical" evidence="16">
    <location>
        <begin position="256"/>
        <end position="275"/>
    </location>
</feature>
<keyword evidence="9 16" id="KW-0408">Iron</keyword>
<evidence type="ECO:0000256" key="2">
    <source>
        <dbReference type="ARBA" id="ARBA00004651"/>
    </source>
</evidence>
<evidence type="ECO:0000256" key="9">
    <source>
        <dbReference type="ARBA" id="ARBA00023004"/>
    </source>
</evidence>
<evidence type="ECO:0000256" key="1">
    <source>
        <dbReference type="ARBA" id="ARBA00003926"/>
    </source>
</evidence>
<evidence type="ECO:0000256" key="16">
    <source>
        <dbReference type="RuleBase" id="RU362098"/>
    </source>
</evidence>
<evidence type="ECO:0000256" key="6">
    <source>
        <dbReference type="ARBA" id="ARBA00022692"/>
    </source>
</evidence>
<comment type="similarity">
    <text evidence="16">Belongs to the TRAFAC class TrmE-Era-EngA-EngB-Septin-like GTPase superfamily. FeoB GTPase (TC 9.A.8) family.</text>
</comment>
<dbReference type="GO" id="GO:0005525">
    <property type="term" value="F:GTP binding"/>
    <property type="evidence" value="ECO:0007669"/>
    <property type="project" value="UniProtKB-KW"/>
</dbReference>
<organism evidence="18 19">
    <name type="scientific">Actinomyces graevenitzii</name>
    <dbReference type="NCBI Taxonomy" id="55565"/>
    <lineage>
        <taxon>Bacteria</taxon>
        <taxon>Bacillati</taxon>
        <taxon>Actinomycetota</taxon>
        <taxon>Actinomycetes</taxon>
        <taxon>Actinomycetales</taxon>
        <taxon>Actinomycetaceae</taxon>
        <taxon>Actinomyces</taxon>
    </lineage>
</organism>
<evidence type="ECO:0000256" key="15">
    <source>
        <dbReference type="PIRSR" id="PIRSR603373-2"/>
    </source>
</evidence>
<keyword evidence="11 14" id="KW-0342">GTP-binding</keyword>
<dbReference type="GO" id="GO:0005886">
    <property type="term" value="C:plasma membrane"/>
    <property type="evidence" value="ECO:0007669"/>
    <property type="project" value="UniProtKB-SubCell"/>
</dbReference>
<feature type="binding site" evidence="14">
    <location>
        <begin position="68"/>
        <end position="71"/>
    </location>
    <ligand>
        <name>GTP</name>
        <dbReference type="ChEBI" id="CHEBI:37565"/>
        <label>1</label>
    </ligand>
</feature>
<dbReference type="RefSeq" id="WP_102240112.1">
    <property type="nucleotide sequence ID" value="NZ_PNHV01000001.1"/>
</dbReference>
<comment type="function">
    <text evidence="1 16">Probable transporter of a GTP-driven Fe(2+) uptake system.</text>
</comment>
<evidence type="ECO:0000256" key="11">
    <source>
        <dbReference type="ARBA" id="ARBA00023134"/>
    </source>
</evidence>
<sequence>MSCSCHATITLDTTVHDTTIALVGNPNVGKSTLFNALTGARQRVINAPGTTVEMMRGNWKAVEANLLDLPGTYSLLAASPDEQVVVDTLAAVPGSFTDPENGGGLDLTVVVLDASALTRSLYLLGQVAQAGHNALAVLTMADVADEAPDAEALSKALGIDVIVIDPRHLGNADEFAALVKENIAHPKWVKGIEPSHTAPGARKHECKCGHCKAEAQASGLEQADAIFEWVEKLEAQAFGKLEQPLEPSFSDKVDRVLLHPLMGLPVFFFLMWLLFKIAGEWVSPIQDFFEQAFSDESKSYSLAHLIGLALKAVGWQDNWVHGLLIGGLCTGLGVVASFIPLMFIIFLMISILEDSGYMARAAFLGDRLMRAIGLDGRVIMPLIMGFGCNLPSLAATRTLPNAAQRLVTTLVIPYTSCAARLTIYLLITRIFFPTHTGTVVFSLYVLSLIMVVLGSLVLKPFITKGQSHAPLFLVLPAYQVPRVVVTLKNTWLRSWAFVVGAGKIILLMTLVVWLMGAIPMAGGHKFADSNLPMEDSLYGRTAQVLEPVFKPAGFGEWHMTGALMTGFVAKETVISSVVTSYNMDPEADGGDAEDGGDNLGQLPKLVRVSFAKSAGADAMVGAYAFLVFVLTYTPCLATVAEQARQIGARRAASAVGVQLVTAWILAVVVFQIGRLIW</sequence>
<dbReference type="InterPro" id="IPR003373">
    <property type="entry name" value="Fe2_transport_prot-B"/>
</dbReference>
<evidence type="ECO:0000256" key="14">
    <source>
        <dbReference type="PIRSR" id="PIRSR603373-1"/>
    </source>
</evidence>
<feature type="transmembrane region" description="Helical" evidence="16">
    <location>
        <begin position="651"/>
        <end position="672"/>
    </location>
</feature>
<feature type="binding site" evidence="15">
    <location>
        <position position="39"/>
    </location>
    <ligand>
        <name>Mg(2+)</name>
        <dbReference type="ChEBI" id="CHEBI:18420"/>
        <label>2</label>
    </ligand>
</feature>
<dbReference type="Proteomes" id="UP000830236">
    <property type="component" value="Chromosome"/>
</dbReference>
<reference evidence="18" key="1">
    <citation type="submission" date="2022-05" db="EMBL/GenBank/DDBJ databases">
        <title>Using nanopore sequencing to obtain complete genomes from saliva samples.</title>
        <authorList>
            <person name="Baker J.L."/>
        </authorList>
    </citation>
    <scope>NUCLEOTIDE SEQUENCE</scope>
    <source>
        <strain evidence="18">JCVI-JB-Ag32</strain>
    </source>
</reference>
<name>A0A2N6V5L8_9ACTO</name>
<accession>A0A2N6V5L8</accession>
<evidence type="ECO:0000256" key="7">
    <source>
        <dbReference type="ARBA" id="ARBA00022741"/>
    </source>
</evidence>
<dbReference type="Gene3D" id="3.40.50.300">
    <property type="entry name" value="P-loop containing nucleotide triphosphate hydrolases"/>
    <property type="match status" value="1"/>
</dbReference>
<dbReference type="PANTHER" id="PTHR43185:SF1">
    <property type="entry name" value="FE(2+) TRANSPORTER FEOB"/>
    <property type="match status" value="1"/>
</dbReference>
<feature type="domain" description="FeoB-type G" evidence="17">
    <location>
        <begin position="17"/>
        <end position="185"/>
    </location>
</feature>
<dbReference type="KEGG" id="agh:M3I41_01220"/>
<dbReference type="GO" id="GO:0046872">
    <property type="term" value="F:metal ion binding"/>
    <property type="evidence" value="ECO:0007669"/>
    <property type="project" value="UniProtKB-KW"/>
</dbReference>
<keyword evidence="7 14" id="KW-0547">Nucleotide-binding</keyword>
<keyword evidence="3 16" id="KW-0813">Transport</keyword>
<dbReference type="InterPro" id="IPR050860">
    <property type="entry name" value="FeoB_GTPase"/>
</dbReference>
<dbReference type="InterPro" id="IPR027417">
    <property type="entry name" value="P-loop_NTPase"/>
</dbReference>
<evidence type="ECO:0000313" key="18">
    <source>
        <dbReference type="EMBL" id="UQF79927.1"/>
    </source>
</evidence>
<feature type="binding site" evidence="15">
    <location>
        <position position="36"/>
    </location>
    <ligand>
        <name>Mg(2+)</name>
        <dbReference type="ChEBI" id="CHEBI:18420"/>
        <label>2</label>
    </ligand>
</feature>
<dbReference type="InterPro" id="IPR006073">
    <property type="entry name" value="GTP-bd"/>
</dbReference>
<keyword evidence="5 16" id="KW-0410">Iron transport</keyword>
<dbReference type="Pfam" id="PF07664">
    <property type="entry name" value="FeoB_C"/>
    <property type="match status" value="1"/>
</dbReference>
<keyword evidence="4" id="KW-1003">Cell membrane</keyword>
<dbReference type="GO" id="GO:0015093">
    <property type="term" value="F:ferrous iron transmembrane transporter activity"/>
    <property type="evidence" value="ECO:0007669"/>
    <property type="project" value="UniProtKB-UniRule"/>
</dbReference>
<evidence type="ECO:0000256" key="3">
    <source>
        <dbReference type="ARBA" id="ARBA00022448"/>
    </source>
</evidence>
<evidence type="ECO:0000259" key="17">
    <source>
        <dbReference type="PROSITE" id="PS51711"/>
    </source>
</evidence>
<dbReference type="AlphaFoldDB" id="A0A2N6V5L8"/>
<dbReference type="Pfam" id="PF02421">
    <property type="entry name" value="FeoB_N"/>
    <property type="match status" value="1"/>
</dbReference>
<evidence type="ECO:0000256" key="8">
    <source>
        <dbReference type="ARBA" id="ARBA00022989"/>
    </source>
</evidence>
<evidence type="ECO:0000256" key="5">
    <source>
        <dbReference type="ARBA" id="ARBA00022496"/>
    </source>
</evidence>
<dbReference type="EMBL" id="CP097095">
    <property type="protein sequence ID" value="UQF79927.1"/>
    <property type="molecule type" value="Genomic_DNA"/>
</dbReference>
<comment type="subcellular location">
    <subcellularLocation>
        <location evidence="16">Cell inner membrane</location>
        <topology evidence="16">Multi-pass membrane protein</topology>
    </subcellularLocation>
    <subcellularLocation>
        <location evidence="2">Cell membrane</location>
        <topology evidence="2">Multi-pass membrane protein</topology>
    </subcellularLocation>
</comment>
<dbReference type="NCBIfam" id="TIGR00437">
    <property type="entry name" value="feoB"/>
    <property type="match status" value="1"/>
</dbReference>
<evidence type="ECO:0000256" key="10">
    <source>
        <dbReference type="ARBA" id="ARBA00023065"/>
    </source>
</evidence>
<evidence type="ECO:0000256" key="12">
    <source>
        <dbReference type="ARBA" id="ARBA00023136"/>
    </source>
</evidence>
<keyword evidence="10" id="KW-0406">Ion transport</keyword>
<proteinExistence type="inferred from homology"/>
<gene>
    <name evidence="18" type="primary">feoB</name>
    <name evidence="18" type="ORF">M3I41_01220</name>
</gene>
<dbReference type="PRINTS" id="PR00326">
    <property type="entry name" value="GTP1OBG"/>
</dbReference>
<dbReference type="InterPro" id="IPR011640">
    <property type="entry name" value="Fe2_transport_prot_B_C"/>
</dbReference>
<keyword evidence="15" id="KW-0460">Magnesium</keyword>
<feature type="transmembrane region" description="Helical" evidence="16">
    <location>
        <begin position="620"/>
        <end position="639"/>
    </location>
</feature>
<feature type="transmembrane region" description="Helical" evidence="16">
    <location>
        <begin position="323"/>
        <end position="352"/>
    </location>
</feature>
<evidence type="ECO:0000313" key="19">
    <source>
        <dbReference type="Proteomes" id="UP000830236"/>
    </source>
</evidence>
<dbReference type="InterPro" id="IPR030389">
    <property type="entry name" value="G_FEOB_dom"/>
</dbReference>
<dbReference type="Pfam" id="PF07670">
    <property type="entry name" value="Gate"/>
    <property type="match status" value="2"/>
</dbReference>
<feature type="transmembrane region" description="Helical" evidence="16">
    <location>
        <begin position="497"/>
        <end position="518"/>
    </location>
</feature>
<keyword evidence="15" id="KW-0479">Metal-binding</keyword>
<feature type="binding site" evidence="15">
    <location>
        <position position="38"/>
    </location>
    <ligand>
        <name>Mg(2+)</name>
        <dbReference type="ChEBI" id="CHEBI:18420"/>
        <label>2</label>
    </ligand>
</feature>
<feature type="transmembrane region" description="Helical" evidence="16">
    <location>
        <begin position="439"/>
        <end position="462"/>
    </location>
</feature>
<feature type="binding site" evidence="14">
    <location>
        <begin position="24"/>
        <end position="31"/>
    </location>
    <ligand>
        <name>GTP</name>
        <dbReference type="ChEBI" id="CHEBI:37565"/>
        <label>1</label>
    </ligand>
</feature>
<dbReference type="SUPFAM" id="SSF52540">
    <property type="entry name" value="P-loop containing nucleoside triphosphate hydrolases"/>
    <property type="match status" value="1"/>
</dbReference>
<keyword evidence="8 16" id="KW-1133">Transmembrane helix</keyword>
<comment type="caution">
    <text evidence="16">Lacks conserved residue(s) required for the propagation of feature annotation.</text>
</comment>
<evidence type="ECO:0000256" key="13">
    <source>
        <dbReference type="NCBIfam" id="TIGR00437"/>
    </source>
</evidence>
<feature type="binding site" evidence="14">
    <location>
        <begin position="49"/>
        <end position="53"/>
    </location>
    <ligand>
        <name>GTP</name>
        <dbReference type="ChEBI" id="CHEBI:37565"/>
        <label>1</label>
    </ligand>
</feature>
<dbReference type="PANTHER" id="PTHR43185">
    <property type="entry name" value="FERROUS IRON TRANSPORT PROTEIN B"/>
    <property type="match status" value="1"/>
</dbReference>
<keyword evidence="12 16" id="KW-0472">Membrane</keyword>
<keyword evidence="6 16" id="KW-0812">Transmembrane</keyword>